<evidence type="ECO:0000256" key="8">
    <source>
        <dbReference type="SAM" id="Phobius"/>
    </source>
</evidence>
<feature type="compositionally biased region" description="Basic and acidic residues" evidence="7">
    <location>
        <begin position="13"/>
        <end position="23"/>
    </location>
</feature>
<dbReference type="Pfam" id="PF09335">
    <property type="entry name" value="VTT_dom"/>
    <property type="match status" value="1"/>
</dbReference>
<evidence type="ECO:0000256" key="3">
    <source>
        <dbReference type="ARBA" id="ARBA00022475"/>
    </source>
</evidence>
<name>A0A367F6J4_9ACTN</name>
<evidence type="ECO:0000256" key="5">
    <source>
        <dbReference type="ARBA" id="ARBA00022989"/>
    </source>
</evidence>
<keyword evidence="11" id="KW-1185">Reference proteome</keyword>
<evidence type="ECO:0000259" key="9">
    <source>
        <dbReference type="Pfam" id="PF09335"/>
    </source>
</evidence>
<evidence type="ECO:0000256" key="6">
    <source>
        <dbReference type="ARBA" id="ARBA00023136"/>
    </source>
</evidence>
<proteinExistence type="inferred from homology"/>
<comment type="caution">
    <text evidence="10">The sequence shown here is derived from an EMBL/GenBank/DDBJ whole genome shotgun (WGS) entry which is preliminary data.</text>
</comment>
<keyword evidence="4 8" id="KW-0812">Transmembrane</keyword>
<dbReference type="Proteomes" id="UP000252914">
    <property type="component" value="Unassembled WGS sequence"/>
</dbReference>
<accession>A0A367F6J4</accession>
<dbReference type="PANTHER" id="PTHR42709">
    <property type="entry name" value="ALKALINE PHOSPHATASE LIKE PROTEIN"/>
    <property type="match status" value="1"/>
</dbReference>
<feature type="region of interest" description="Disordered" evidence="7">
    <location>
        <begin position="228"/>
        <end position="278"/>
    </location>
</feature>
<feature type="compositionally biased region" description="Basic residues" evidence="7">
    <location>
        <begin position="30"/>
        <end position="40"/>
    </location>
</feature>
<evidence type="ECO:0000256" key="7">
    <source>
        <dbReference type="SAM" id="MobiDB-lite"/>
    </source>
</evidence>
<reference evidence="10 11" key="1">
    <citation type="submission" date="2018-06" db="EMBL/GenBank/DDBJ databases">
        <title>Streptomyces reniochalinae sp. nov. and Streptomyces diacarnus sp. nov. from marine sponges.</title>
        <authorList>
            <person name="Li L."/>
        </authorList>
    </citation>
    <scope>NUCLEOTIDE SEQUENCE [LARGE SCALE GENOMIC DNA]</scope>
    <source>
        <strain evidence="10 11">LHW51701</strain>
    </source>
</reference>
<comment type="subcellular location">
    <subcellularLocation>
        <location evidence="1">Cell membrane</location>
        <topology evidence="1">Multi-pass membrane protein</topology>
    </subcellularLocation>
</comment>
<keyword evidence="5 8" id="KW-1133">Transmembrane helix</keyword>
<keyword evidence="3" id="KW-1003">Cell membrane</keyword>
<feature type="domain" description="VTT" evidence="9">
    <location>
        <begin position="57"/>
        <end position="164"/>
    </location>
</feature>
<evidence type="ECO:0000313" key="11">
    <source>
        <dbReference type="Proteomes" id="UP000252914"/>
    </source>
</evidence>
<feature type="transmembrane region" description="Helical" evidence="8">
    <location>
        <begin position="144"/>
        <end position="165"/>
    </location>
</feature>
<dbReference type="EMBL" id="QOIN01000035">
    <property type="protein sequence ID" value="RCG25976.1"/>
    <property type="molecule type" value="Genomic_DNA"/>
</dbReference>
<dbReference type="AlphaFoldDB" id="A0A367F6J4"/>
<evidence type="ECO:0000256" key="1">
    <source>
        <dbReference type="ARBA" id="ARBA00004651"/>
    </source>
</evidence>
<gene>
    <name evidence="10" type="ORF">DTL70_07800</name>
</gene>
<comment type="similarity">
    <text evidence="2">Belongs to the DedA family.</text>
</comment>
<evidence type="ECO:0000256" key="2">
    <source>
        <dbReference type="ARBA" id="ARBA00010792"/>
    </source>
</evidence>
<dbReference type="PANTHER" id="PTHR42709:SF6">
    <property type="entry name" value="UNDECAPRENYL PHOSPHATE TRANSPORTER A"/>
    <property type="match status" value="1"/>
</dbReference>
<protein>
    <recommendedName>
        <fullName evidence="9">VTT domain-containing protein</fullName>
    </recommendedName>
</protein>
<feature type="transmembrane region" description="Helical" evidence="8">
    <location>
        <begin position="177"/>
        <end position="198"/>
    </location>
</feature>
<dbReference type="GO" id="GO:0005886">
    <property type="term" value="C:plasma membrane"/>
    <property type="evidence" value="ECO:0007669"/>
    <property type="project" value="UniProtKB-SubCell"/>
</dbReference>
<keyword evidence="6 8" id="KW-0472">Membrane</keyword>
<feature type="compositionally biased region" description="Low complexity" evidence="7">
    <location>
        <begin position="230"/>
        <end position="240"/>
    </location>
</feature>
<organism evidence="10 11">
    <name type="scientific">Streptomyces diacarni</name>
    <dbReference type="NCBI Taxonomy" id="2800381"/>
    <lineage>
        <taxon>Bacteria</taxon>
        <taxon>Bacillati</taxon>
        <taxon>Actinomycetota</taxon>
        <taxon>Actinomycetes</taxon>
        <taxon>Kitasatosporales</taxon>
        <taxon>Streptomycetaceae</taxon>
        <taxon>Streptomyces</taxon>
    </lineage>
</organism>
<evidence type="ECO:0000313" key="10">
    <source>
        <dbReference type="EMBL" id="RCG25976.1"/>
    </source>
</evidence>
<feature type="region of interest" description="Disordered" evidence="7">
    <location>
        <begin position="1"/>
        <end position="51"/>
    </location>
</feature>
<sequence length="278" mass="28017">MKDARSGRAHGRRAGEGCGRRTVGDGGAARAHHAAAPRSQRRADRHGGLARRRGQAVSLPLVLLTVAGSALAGDAIVHGAGRRAGRRLDALLSARPRRRAAFDWTAERVWRHGVPFVLVVRFLPSGRLLGGLAAGAAGYPARRFLLGAGLAELLWAGYAVGIGYWGGRAFAGTLPGALVGVGASGALAGCAALVRWGLRRRARGAARVVPPHGGGSFCGSAGAPSGGPAVGSAGEPSGGPFDWSASAASAVTRPAGDPVADGVGEPVGLTSLHEVGRR</sequence>
<evidence type="ECO:0000256" key="4">
    <source>
        <dbReference type="ARBA" id="ARBA00022692"/>
    </source>
</evidence>
<dbReference type="InterPro" id="IPR032816">
    <property type="entry name" value="VTT_dom"/>
</dbReference>
<dbReference type="InterPro" id="IPR051311">
    <property type="entry name" value="DedA_domain"/>
</dbReference>